<evidence type="ECO:0000313" key="6">
    <source>
        <dbReference type="EMBL" id="OAA54387.1"/>
    </source>
</evidence>
<evidence type="ECO:0000256" key="1">
    <source>
        <dbReference type="ARBA" id="ARBA00001974"/>
    </source>
</evidence>
<dbReference type="PANTHER" id="PTHR43872">
    <property type="entry name" value="MONOOXYGENASE, PUTATIVE (AFU_ORTHOLOGUE AFUA_8G02570)-RELATED"/>
    <property type="match status" value="1"/>
</dbReference>
<dbReference type="GO" id="GO:0004499">
    <property type="term" value="F:N,N-dimethylaniline monooxygenase activity"/>
    <property type="evidence" value="ECO:0007669"/>
    <property type="project" value="InterPro"/>
</dbReference>
<accession>A0A167MI48</accession>
<dbReference type="AlphaFoldDB" id="A0A167MI48"/>
<dbReference type="EMBL" id="AZHB01000029">
    <property type="protein sequence ID" value="OAA54387.1"/>
    <property type="molecule type" value="Genomic_DNA"/>
</dbReference>
<keyword evidence="4" id="KW-0560">Oxidoreductase</keyword>
<evidence type="ECO:0000256" key="2">
    <source>
        <dbReference type="ARBA" id="ARBA00022630"/>
    </source>
</evidence>
<keyword evidence="7" id="KW-1185">Reference proteome</keyword>
<dbReference type="SUPFAM" id="SSF51905">
    <property type="entry name" value="FAD/NAD(P)-binding domain"/>
    <property type="match status" value="1"/>
</dbReference>
<evidence type="ECO:0000256" key="3">
    <source>
        <dbReference type="ARBA" id="ARBA00022827"/>
    </source>
</evidence>
<dbReference type="Pfam" id="PF13450">
    <property type="entry name" value="NAD_binding_8"/>
    <property type="match status" value="1"/>
</dbReference>
<organism evidence="6 7">
    <name type="scientific">Cordyceps fumosorosea (strain ARSEF 2679)</name>
    <name type="common">Isaria fumosorosea</name>
    <dbReference type="NCBI Taxonomy" id="1081104"/>
    <lineage>
        <taxon>Eukaryota</taxon>
        <taxon>Fungi</taxon>
        <taxon>Dikarya</taxon>
        <taxon>Ascomycota</taxon>
        <taxon>Pezizomycotina</taxon>
        <taxon>Sordariomycetes</taxon>
        <taxon>Hypocreomycetidae</taxon>
        <taxon>Hypocreales</taxon>
        <taxon>Cordycipitaceae</taxon>
        <taxon>Cordyceps</taxon>
    </lineage>
</organism>
<reference evidence="6 7" key="1">
    <citation type="journal article" date="2016" name="Genome Biol. Evol.">
        <title>Divergent and convergent evolution of fungal pathogenicity.</title>
        <authorList>
            <person name="Shang Y."/>
            <person name="Xiao G."/>
            <person name="Zheng P."/>
            <person name="Cen K."/>
            <person name="Zhan S."/>
            <person name="Wang C."/>
        </authorList>
    </citation>
    <scope>NUCLEOTIDE SEQUENCE [LARGE SCALE GENOMIC DNA]</scope>
    <source>
        <strain evidence="6 7">ARSEF 2679</strain>
    </source>
</reference>
<dbReference type="RefSeq" id="XP_018700815.1">
    <property type="nucleotide sequence ID" value="XM_018851918.1"/>
</dbReference>
<dbReference type="Proteomes" id="UP000076744">
    <property type="component" value="Unassembled WGS sequence"/>
</dbReference>
<dbReference type="InterPro" id="IPR020946">
    <property type="entry name" value="Flavin_mOase-like"/>
</dbReference>
<dbReference type="OrthoDB" id="66881at2759"/>
<dbReference type="Pfam" id="PF00743">
    <property type="entry name" value="FMO-like"/>
    <property type="match status" value="1"/>
</dbReference>
<evidence type="ECO:0000256" key="5">
    <source>
        <dbReference type="ARBA" id="ARBA00023033"/>
    </source>
</evidence>
<keyword evidence="3" id="KW-0274">FAD</keyword>
<protein>
    <submittedName>
        <fullName evidence="6">FAD dependent oxidoreductase</fullName>
    </submittedName>
</protein>
<proteinExistence type="predicted"/>
<keyword evidence="2" id="KW-0285">Flavoprotein</keyword>
<dbReference type="GO" id="GO:0050660">
    <property type="term" value="F:flavin adenine dinucleotide binding"/>
    <property type="evidence" value="ECO:0007669"/>
    <property type="project" value="InterPro"/>
</dbReference>
<dbReference type="GO" id="GO:0050661">
    <property type="term" value="F:NADP binding"/>
    <property type="evidence" value="ECO:0007669"/>
    <property type="project" value="InterPro"/>
</dbReference>
<dbReference type="PANTHER" id="PTHR43872:SF1">
    <property type="entry name" value="MONOOXYGENASE, PUTATIVE (AFU_ORTHOLOGUE AFUA_8G02570)-RELATED"/>
    <property type="match status" value="1"/>
</dbReference>
<comment type="cofactor">
    <cofactor evidence="1">
        <name>FAD</name>
        <dbReference type="ChEBI" id="CHEBI:57692"/>
    </cofactor>
</comment>
<keyword evidence="5" id="KW-0503">Monooxygenase</keyword>
<dbReference type="InterPro" id="IPR051820">
    <property type="entry name" value="FAD-binding_MO"/>
</dbReference>
<evidence type="ECO:0000256" key="4">
    <source>
        <dbReference type="ARBA" id="ARBA00023002"/>
    </source>
</evidence>
<gene>
    <name evidence="6" type="ORF">ISF_08315</name>
</gene>
<name>A0A167MI48_CORFA</name>
<evidence type="ECO:0000313" key="7">
    <source>
        <dbReference type="Proteomes" id="UP000076744"/>
    </source>
</evidence>
<dbReference type="Gene3D" id="3.50.50.60">
    <property type="entry name" value="FAD/NAD(P)-binding domain"/>
    <property type="match status" value="1"/>
</dbReference>
<dbReference type="InterPro" id="IPR036188">
    <property type="entry name" value="FAD/NAD-bd_sf"/>
</dbReference>
<comment type="caution">
    <text evidence="6">The sequence shown here is derived from an EMBL/GenBank/DDBJ whole genome shotgun (WGS) entry which is preliminary data.</text>
</comment>
<sequence>MDVPYDFDVVIVGAGIAGICTAYRLQERCPKLSYCILEGRHEIGGTWSLFQYPGIRSDSDLYTYSFPWRPWKGKTIATGAQILGYLKDAAREHGLDKHTRLNRQVDNMSWSNTTGAWTLEVTNTATADTTAKTERIRCRFVLLSTGYYDYETPLQAKIPGLEDFQGTVVHPQFWPKDLDFRGKNVVVVGSALANLHHLSAVRECSAISDQAGTAAGLGVSIEPNFTPKYEPFDQNLCLTPDSDFYEILRQGKTSIKTGYIDRVTPKGIRLQTGPELQPDIIVTATGLKLRFGGSIRISVDGRPFTLSEHFVWKGCMLDSLPNCVAIIGYYDASWTLGTDISAKMACRLLNKAMRGKKKTMPNSKGWRQTTMAAKEIVLV</sequence>
<dbReference type="GeneID" id="30024607"/>